<dbReference type="AlphaFoldDB" id="A0A8A4U6N1"/>
<keyword evidence="1" id="KW-0676">Redox-active center</keyword>
<reference evidence="2" key="1">
    <citation type="submission" date="2021-03" db="EMBL/GenBank/DDBJ databases">
        <title>Acanthopleuribacteraceae sp. M133.</title>
        <authorList>
            <person name="Wang G."/>
        </authorList>
    </citation>
    <scope>NUCLEOTIDE SEQUENCE</scope>
    <source>
        <strain evidence="2">M133</strain>
    </source>
</reference>
<dbReference type="EMBL" id="CP071793">
    <property type="protein sequence ID" value="QTD54405.1"/>
    <property type="molecule type" value="Genomic_DNA"/>
</dbReference>
<dbReference type="InterPro" id="IPR011893">
    <property type="entry name" value="Selenoprotein_Rdx-typ"/>
</dbReference>
<dbReference type="KEGG" id="scor:J3U87_15585"/>
<dbReference type="NCBIfam" id="TIGR02174">
    <property type="entry name" value="CXXU_selWTH"/>
    <property type="match status" value="1"/>
</dbReference>
<dbReference type="InterPro" id="IPR036249">
    <property type="entry name" value="Thioredoxin-like_sf"/>
</dbReference>
<accession>A0A8A4U6N1</accession>
<evidence type="ECO:0000256" key="1">
    <source>
        <dbReference type="ARBA" id="ARBA00023284"/>
    </source>
</evidence>
<dbReference type="SUPFAM" id="SSF52833">
    <property type="entry name" value="Thioredoxin-like"/>
    <property type="match status" value="1"/>
</dbReference>
<keyword evidence="3" id="KW-1185">Reference proteome</keyword>
<evidence type="ECO:0000313" key="2">
    <source>
        <dbReference type="EMBL" id="QTD54405.1"/>
    </source>
</evidence>
<dbReference type="Proteomes" id="UP000663929">
    <property type="component" value="Chromosome"/>
</dbReference>
<organism evidence="2 3">
    <name type="scientific">Sulfidibacter corallicola</name>
    <dbReference type="NCBI Taxonomy" id="2818388"/>
    <lineage>
        <taxon>Bacteria</taxon>
        <taxon>Pseudomonadati</taxon>
        <taxon>Acidobacteriota</taxon>
        <taxon>Holophagae</taxon>
        <taxon>Acanthopleuribacterales</taxon>
        <taxon>Acanthopleuribacteraceae</taxon>
        <taxon>Sulfidibacter</taxon>
    </lineage>
</organism>
<gene>
    <name evidence="2" type="ORF">J3U87_15585</name>
</gene>
<dbReference type="Gene3D" id="3.40.30.10">
    <property type="entry name" value="Glutaredoxin"/>
    <property type="match status" value="1"/>
</dbReference>
<protein>
    <submittedName>
        <fullName evidence="2">Rdx family protein</fullName>
    </submittedName>
</protein>
<name>A0A8A4U6N1_SULCO</name>
<evidence type="ECO:0000313" key="3">
    <source>
        <dbReference type="Proteomes" id="UP000663929"/>
    </source>
</evidence>
<dbReference type="Pfam" id="PF10262">
    <property type="entry name" value="Rdx"/>
    <property type="match status" value="1"/>
</dbReference>
<proteinExistence type="predicted"/>
<sequence>MAAYLKGLGPFECELEVGSRGIFDVWVDGRLIFSKHREGRFPEHDEIKRILGI</sequence>